<dbReference type="EC" id="2.5.1.18" evidence="3"/>
<dbReference type="PANTHER" id="PTHR45023:SF4">
    <property type="entry name" value="GLYCINE-RICH PROTEIN-RELATED"/>
    <property type="match status" value="1"/>
</dbReference>
<reference evidence="3" key="2">
    <citation type="submission" date="2020-07" db="EMBL/GenBank/DDBJ databases">
        <authorList>
            <person name="Vera ALvarez R."/>
            <person name="Arias-Moreno D.M."/>
            <person name="Jimenez-Jacinto V."/>
            <person name="Jimenez-Bremont J.F."/>
            <person name="Swaminathan K."/>
            <person name="Moose S.P."/>
            <person name="Guerrero-Gonzalez M.L."/>
            <person name="Marino-Ramirez L."/>
            <person name="Landsman D."/>
            <person name="Rodriguez-Kessler M."/>
            <person name="Delgado-Sanchez P."/>
        </authorList>
    </citation>
    <scope>NUCLEOTIDE SEQUENCE</scope>
    <source>
        <tissue evidence="3">Cladode</tissue>
    </source>
</reference>
<dbReference type="Pfam" id="PF14303">
    <property type="entry name" value="NAM-associated"/>
    <property type="match status" value="1"/>
</dbReference>
<dbReference type="InterPro" id="IPR001005">
    <property type="entry name" value="SANT/Myb"/>
</dbReference>
<dbReference type="EMBL" id="GISG01231827">
    <property type="protein sequence ID" value="MBA4666498.1"/>
    <property type="molecule type" value="Transcribed_RNA"/>
</dbReference>
<reference evidence="3" key="1">
    <citation type="journal article" date="2013" name="J. Plant Res.">
        <title>Effect of fungi and light on seed germination of three Opuntia species from semiarid lands of central Mexico.</title>
        <authorList>
            <person name="Delgado-Sanchez P."/>
            <person name="Jimenez-Bremont J.F."/>
            <person name="Guerrero-Gonzalez Mde L."/>
            <person name="Flores J."/>
        </authorList>
    </citation>
    <scope>NUCLEOTIDE SEQUENCE</scope>
    <source>
        <tissue evidence="3">Cladode</tissue>
    </source>
</reference>
<organism evidence="3">
    <name type="scientific">Opuntia streptacantha</name>
    <name type="common">Prickly pear cactus</name>
    <name type="synonym">Opuntia cardona</name>
    <dbReference type="NCBI Taxonomy" id="393608"/>
    <lineage>
        <taxon>Eukaryota</taxon>
        <taxon>Viridiplantae</taxon>
        <taxon>Streptophyta</taxon>
        <taxon>Embryophyta</taxon>
        <taxon>Tracheophyta</taxon>
        <taxon>Spermatophyta</taxon>
        <taxon>Magnoliopsida</taxon>
        <taxon>eudicotyledons</taxon>
        <taxon>Gunneridae</taxon>
        <taxon>Pentapetalae</taxon>
        <taxon>Caryophyllales</taxon>
        <taxon>Cactineae</taxon>
        <taxon>Cactaceae</taxon>
        <taxon>Opuntioideae</taxon>
        <taxon>Opuntia</taxon>
    </lineage>
</organism>
<feature type="compositionally biased region" description="Basic residues" evidence="1">
    <location>
        <begin position="222"/>
        <end position="232"/>
    </location>
</feature>
<dbReference type="InterPro" id="IPR029466">
    <property type="entry name" value="NAM-associated_C"/>
</dbReference>
<feature type="compositionally biased region" description="Low complexity" evidence="1">
    <location>
        <begin position="187"/>
        <end position="212"/>
    </location>
</feature>
<feature type="domain" description="Myb-like" evidence="2">
    <location>
        <begin position="41"/>
        <end position="104"/>
    </location>
</feature>
<evidence type="ECO:0000259" key="2">
    <source>
        <dbReference type="PROSITE" id="PS50090"/>
    </source>
</evidence>
<evidence type="ECO:0000256" key="1">
    <source>
        <dbReference type="SAM" id="MobiDB-lite"/>
    </source>
</evidence>
<feature type="region of interest" description="Disordered" evidence="1">
    <location>
        <begin position="1"/>
        <end position="39"/>
    </location>
</feature>
<evidence type="ECO:0000313" key="3">
    <source>
        <dbReference type="EMBL" id="MBA4666499.1"/>
    </source>
</evidence>
<sequence length="338" mass="37795">MYGTPLVYYPTQPAPTTTSNPPPKKGKKKKTTNEGGGLGAKWTVEEDRRLVESWINVSTDPITGADHKKSGFWNKVALLYNRYAPQGATIRTGKICNARWNRAAPLVHKFSGSVAEAYRMNPSGANEDDIMQLAHANYQTKVGKTFDLMHWWLLLKDVPKWETGCDESIEAAGKRLRVNEMGAYSETSSPGTPTTPGTPSTPVTPGSDGTPTEEGGGLLRPIGRKAAKRKAKEKVEDPYVEVLSKELEKLGTASVEKNSVLSEYVELQREKLKQAQQAMQLRDQYQAFKAEEQRIRVMKYEDKILQMNIAQMCPEDRARYGPMQEQIRNRYRHGGSSS</sequence>
<protein>
    <submittedName>
        <fullName evidence="3">Glutathione transferase</fullName>
        <ecNumber evidence="3">2.5.1.18</ecNumber>
    </submittedName>
</protein>
<dbReference type="EMBL" id="GISG01231828">
    <property type="protein sequence ID" value="MBA4666499.1"/>
    <property type="molecule type" value="Transcribed_RNA"/>
</dbReference>
<dbReference type="PANTHER" id="PTHR45023">
    <property type="match status" value="1"/>
</dbReference>
<proteinExistence type="predicted"/>
<dbReference type="AlphaFoldDB" id="A0A7C9AEY5"/>
<dbReference type="GO" id="GO:0004364">
    <property type="term" value="F:glutathione transferase activity"/>
    <property type="evidence" value="ECO:0007669"/>
    <property type="project" value="UniProtKB-EC"/>
</dbReference>
<feature type="compositionally biased region" description="Low complexity" evidence="1">
    <location>
        <begin position="10"/>
        <end position="19"/>
    </location>
</feature>
<name>A0A7C9AEY5_OPUST</name>
<keyword evidence="3" id="KW-0808">Transferase</keyword>
<dbReference type="PROSITE" id="PS50090">
    <property type="entry name" value="MYB_LIKE"/>
    <property type="match status" value="1"/>
</dbReference>
<feature type="region of interest" description="Disordered" evidence="1">
    <location>
        <begin position="183"/>
        <end position="235"/>
    </location>
</feature>
<accession>A0A7C9AEY5</accession>